<proteinExistence type="predicted"/>
<keyword evidence="2" id="KW-1185">Reference proteome</keyword>
<protein>
    <submittedName>
        <fullName evidence="1">Uncharacterized protein</fullName>
    </submittedName>
</protein>
<dbReference type="OrthoDB" id="662773at2"/>
<dbReference type="Proteomes" id="UP000249819">
    <property type="component" value="Unassembled WGS sequence"/>
</dbReference>
<sequence length="554" mass="61970">MKNIFLFIAAILLWSSCKKVDEHAVMVKMQPWFADHYSQFTGSRIAPIDWTYPKDVVVGDTVMLIGKLFPTVSGTSITVGGIPVTIQDTARLTMNATFYSPQDPIDAIRFVVTKEMGVGPNRKVCVTANGVTAYGPPINIKLINSGNMRTDTTLWVDEIAAWKPTDMSAYSAKGYSLLYSVSNDKNGNIYFQNSLGIQSLSNGQFTSLYQVGANAKDDKGNSFTFQQFIGSAVTFEGDYLYLSAETKENSTDTSDNYIFRLVKMNLASKQLTTLNRTLVKKVKATVAEKSFSFQGNVSSLKIVAMVLNTDVNGSLYYTNAYAEDNLTDNHSFWHNGIASGAVGDYPFECVNEISAMTPDGNCRGLMYSTLYSQVKGSGFTVTTGQYIHDPMGNNLFSFWTTNWIQYNIVQYNLADDSKGFSYPPYLTSQFTIRSYENNPKYKMTYSGGFWVDGFDTDLNRCMILTDGTLLTAGQHSLYSYDLFNKNYYCYAGTENGINTTHPEQNQTTGRAKWVDFTDTRFIGQDKSGAVYYFNYNGDAYTNGVKFYKLYPKKQ</sequence>
<dbReference type="PROSITE" id="PS51257">
    <property type="entry name" value="PROKAR_LIPOPROTEIN"/>
    <property type="match status" value="1"/>
</dbReference>
<evidence type="ECO:0000313" key="1">
    <source>
        <dbReference type="EMBL" id="RAJ83112.1"/>
    </source>
</evidence>
<comment type="caution">
    <text evidence="1">The sequence shown here is derived from an EMBL/GenBank/DDBJ whole genome shotgun (WGS) entry which is preliminary data.</text>
</comment>
<evidence type="ECO:0000313" key="2">
    <source>
        <dbReference type="Proteomes" id="UP000249819"/>
    </source>
</evidence>
<dbReference type="RefSeq" id="WP_111591777.1">
    <property type="nucleotide sequence ID" value="NZ_QLMA01000003.1"/>
</dbReference>
<organism evidence="1 2">
    <name type="scientific">Chitinophaga dinghuensis</name>
    <dbReference type="NCBI Taxonomy" id="1539050"/>
    <lineage>
        <taxon>Bacteria</taxon>
        <taxon>Pseudomonadati</taxon>
        <taxon>Bacteroidota</taxon>
        <taxon>Chitinophagia</taxon>
        <taxon>Chitinophagales</taxon>
        <taxon>Chitinophagaceae</taxon>
        <taxon>Chitinophaga</taxon>
    </lineage>
</organism>
<dbReference type="EMBL" id="QLMA01000003">
    <property type="protein sequence ID" value="RAJ83112.1"/>
    <property type="molecule type" value="Genomic_DNA"/>
</dbReference>
<dbReference type="AlphaFoldDB" id="A0A327W2V1"/>
<name>A0A327W2V1_9BACT</name>
<gene>
    <name evidence="1" type="ORF">CLV59_10369</name>
</gene>
<accession>A0A327W2V1</accession>
<reference evidence="1 2" key="1">
    <citation type="submission" date="2018-06" db="EMBL/GenBank/DDBJ databases">
        <title>Genomic Encyclopedia of Archaeal and Bacterial Type Strains, Phase II (KMG-II): from individual species to whole genera.</title>
        <authorList>
            <person name="Goeker M."/>
        </authorList>
    </citation>
    <scope>NUCLEOTIDE SEQUENCE [LARGE SCALE GENOMIC DNA]</scope>
    <source>
        <strain evidence="1 2">DSM 29821</strain>
    </source>
</reference>